<dbReference type="InterPro" id="IPR010920">
    <property type="entry name" value="LSM_dom_sf"/>
</dbReference>
<dbReference type="InterPro" id="IPR023408">
    <property type="entry name" value="MscS_beta-dom_sf"/>
</dbReference>
<dbReference type="KEGG" id="plei:Q9312_09605"/>
<evidence type="ECO:0000313" key="8">
    <source>
        <dbReference type="EMBL" id="WMS89146.1"/>
    </source>
</evidence>
<evidence type="ECO:0000313" key="9">
    <source>
        <dbReference type="Proteomes" id="UP001239782"/>
    </source>
</evidence>
<feature type="transmembrane region" description="Helical" evidence="5">
    <location>
        <begin position="39"/>
        <end position="58"/>
    </location>
</feature>
<comment type="similarity">
    <text evidence="5">Belongs to the MscS (TC 1.A.23) family.</text>
</comment>
<feature type="domain" description="Mechanosensitive ion channel MscS" evidence="7">
    <location>
        <begin position="89"/>
        <end position="150"/>
    </location>
</feature>
<dbReference type="InterPro" id="IPR045275">
    <property type="entry name" value="MscS_archaea/bacteria_type"/>
</dbReference>
<dbReference type="SUPFAM" id="SSF50182">
    <property type="entry name" value="Sm-like ribonucleoproteins"/>
    <property type="match status" value="1"/>
</dbReference>
<comment type="function">
    <text evidence="5">Mechanosensitive channel that participates in the regulation of osmotic pressure changes within the cell, opening in response to stretch forces in the membrane lipid bilayer, without the need for other proteins. Contributes to normal resistance to hypoosmotic shock. Forms an ion channel of 1.0 nanosiemens conductance with a slight preference for anions.</text>
</comment>
<dbReference type="AlphaFoldDB" id="A0AA51RWW6"/>
<keyword evidence="6" id="KW-0175">Coiled coil</keyword>
<dbReference type="Gene3D" id="2.30.30.60">
    <property type="match status" value="1"/>
</dbReference>
<keyword evidence="5" id="KW-0997">Cell inner membrane</keyword>
<evidence type="ECO:0000256" key="4">
    <source>
        <dbReference type="ARBA" id="ARBA00023136"/>
    </source>
</evidence>
<evidence type="ECO:0000256" key="2">
    <source>
        <dbReference type="ARBA" id="ARBA00022692"/>
    </source>
</evidence>
<dbReference type="Proteomes" id="UP001239782">
    <property type="component" value="Chromosome"/>
</dbReference>
<sequence length="336" mass="37220">MSIVEFYPLISVTGISLLLLSILEWTFRRKIAKDPSNKYYRQLTINLFIVLVVIALIAASPISGELKGQILGLIGIVISGAIALSSTSLLGNTLAGIMLKITRNFKSGDFISVNDITGKVASRTLLNIEVQTFDRGLIFLPNIYLVTHPVKVFPKSGVFVSVEVSLGYDVPRHLVEQATLAAAKLNDIDSAYLEVKKLLDFSVLYSLNALVTNLDSYVTVKSKLHADVIDQLHLQKIEIVSPNFMNTRAIGDAAVIPQAKRENQDIEEAIADNIDDLLFDKANYSDTLEVLQQKRQRIESLLAKEGGESSRGQRLTNKLETIENAIIKVKRELERL</sequence>
<keyword evidence="5" id="KW-0813">Transport</keyword>
<dbReference type="RefSeq" id="WP_309204400.1">
    <property type="nucleotide sequence ID" value="NZ_CP133548.1"/>
</dbReference>
<keyword evidence="5" id="KW-1003">Cell membrane</keyword>
<keyword evidence="9" id="KW-1185">Reference proteome</keyword>
<comment type="subunit">
    <text evidence="5">Homoheptamer.</text>
</comment>
<comment type="caution">
    <text evidence="5">Lacks conserved residue(s) required for the propagation of feature annotation.</text>
</comment>
<feature type="transmembrane region" description="Helical" evidence="5">
    <location>
        <begin position="70"/>
        <end position="97"/>
    </location>
</feature>
<proteinExistence type="inferred from homology"/>
<feature type="transmembrane region" description="Helical" evidence="5">
    <location>
        <begin position="6"/>
        <end position="27"/>
    </location>
</feature>
<dbReference type="EMBL" id="CP133548">
    <property type="protein sequence ID" value="WMS89146.1"/>
    <property type="molecule type" value="Genomic_DNA"/>
</dbReference>
<comment type="subcellular location">
    <subcellularLocation>
        <location evidence="5">Cell inner membrane</location>
        <topology evidence="5">Multi-pass membrane protein</topology>
    </subcellularLocation>
    <subcellularLocation>
        <location evidence="1">Membrane</location>
    </subcellularLocation>
</comment>
<evidence type="ECO:0000259" key="7">
    <source>
        <dbReference type="Pfam" id="PF00924"/>
    </source>
</evidence>
<organism evidence="8 9">
    <name type="scientific">Pleionea litopenaei</name>
    <dbReference type="NCBI Taxonomy" id="3070815"/>
    <lineage>
        <taxon>Bacteria</taxon>
        <taxon>Pseudomonadati</taxon>
        <taxon>Pseudomonadota</taxon>
        <taxon>Gammaproteobacteria</taxon>
        <taxon>Oceanospirillales</taxon>
        <taxon>Pleioneaceae</taxon>
        <taxon>Pleionea</taxon>
    </lineage>
</organism>
<dbReference type="GO" id="GO:0008381">
    <property type="term" value="F:mechanosensitive monoatomic ion channel activity"/>
    <property type="evidence" value="ECO:0007669"/>
    <property type="project" value="InterPro"/>
</dbReference>
<gene>
    <name evidence="8" type="ORF">Q9312_09605</name>
</gene>
<keyword evidence="5" id="KW-0407">Ion channel</keyword>
<dbReference type="Pfam" id="PF00924">
    <property type="entry name" value="MS_channel_2nd"/>
    <property type="match status" value="1"/>
</dbReference>
<keyword evidence="2 5" id="KW-0812">Transmembrane</keyword>
<dbReference type="PANTHER" id="PTHR30221">
    <property type="entry name" value="SMALL-CONDUCTANCE MECHANOSENSITIVE CHANNEL"/>
    <property type="match status" value="1"/>
</dbReference>
<evidence type="ECO:0000256" key="6">
    <source>
        <dbReference type="SAM" id="Coils"/>
    </source>
</evidence>
<accession>A0AA51RWW6</accession>
<dbReference type="InterPro" id="IPR006685">
    <property type="entry name" value="MscS_channel_2nd"/>
</dbReference>
<name>A0AA51RWW6_9GAMM</name>
<evidence type="ECO:0000256" key="1">
    <source>
        <dbReference type="ARBA" id="ARBA00004370"/>
    </source>
</evidence>
<feature type="coiled-coil region" evidence="6">
    <location>
        <begin position="281"/>
        <end position="332"/>
    </location>
</feature>
<evidence type="ECO:0000256" key="3">
    <source>
        <dbReference type="ARBA" id="ARBA00022989"/>
    </source>
</evidence>
<protein>
    <recommendedName>
        <fullName evidence="5">Small-conductance mechanosensitive channel</fullName>
    </recommendedName>
</protein>
<evidence type="ECO:0000256" key="5">
    <source>
        <dbReference type="RuleBase" id="RU369025"/>
    </source>
</evidence>
<reference evidence="8 9" key="1">
    <citation type="submission" date="2023-08" db="EMBL/GenBank/DDBJ databases">
        <title>Pleionea litopenaei sp. nov., isolated from stomach of juvenile Litopenaeus vannamei.</title>
        <authorList>
            <person name="Rho A.M."/>
            <person name="Hwang C.Y."/>
        </authorList>
    </citation>
    <scope>NUCLEOTIDE SEQUENCE [LARGE SCALE GENOMIC DNA]</scope>
    <source>
        <strain evidence="8 9">HL-JVS1</strain>
    </source>
</reference>
<keyword evidence="4 5" id="KW-0472">Membrane</keyword>
<keyword evidence="5" id="KW-0406">Ion transport</keyword>
<dbReference type="GO" id="GO:0005886">
    <property type="term" value="C:plasma membrane"/>
    <property type="evidence" value="ECO:0007669"/>
    <property type="project" value="UniProtKB-SubCell"/>
</dbReference>
<dbReference type="PANTHER" id="PTHR30221:SF18">
    <property type="entry name" value="SLL0590 PROTEIN"/>
    <property type="match status" value="1"/>
</dbReference>
<keyword evidence="3 5" id="KW-1133">Transmembrane helix</keyword>